<gene>
    <name evidence="2" type="ORF">APZ42_033899</name>
</gene>
<comment type="caution">
    <text evidence="2">The sequence shown here is derived from an EMBL/GenBank/DDBJ whole genome shotgun (WGS) entry which is preliminary data.</text>
</comment>
<reference evidence="2 3" key="1">
    <citation type="submission" date="2016-03" db="EMBL/GenBank/DDBJ databases">
        <title>EvidentialGene: Evidence-directed Construction of Genes on Genomes.</title>
        <authorList>
            <person name="Gilbert D.G."/>
            <person name="Choi J.-H."/>
            <person name="Mockaitis K."/>
            <person name="Colbourne J."/>
            <person name="Pfrender M."/>
        </authorList>
    </citation>
    <scope>NUCLEOTIDE SEQUENCE [LARGE SCALE GENOMIC DNA]</scope>
    <source>
        <strain evidence="2 3">Xinb3</strain>
        <tissue evidence="2">Complete organism</tissue>
    </source>
</reference>
<evidence type="ECO:0000259" key="1">
    <source>
        <dbReference type="PROSITE" id="PS50994"/>
    </source>
</evidence>
<dbReference type="Proteomes" id="UP000076858">
    <property type="component" value="Unassembled WGS sequence"/>
</dbReference>
<dbReference type="GO" id="GO:0003676">
    <property type="term" value="F:nucleic acid binding"/>
    <property type="evidence" value="ECO:0007669"/>
    <property type="project" value="InterPro"/>
</dbReference>
<protein>
    <recommendedName>
        <fullName evidence="1">Integrase catalytic domain-containing protein</fullName>
    </recommendedName>
</protein>
<dbReference type="AlphaFoldDB" id="A0A164KM25"/>
<dbReference type="EMBL" id="LRGB01003279">
    <property type="protein sequence ID" value="KZS03381.1"/>
    <property type="molecule type" value="Genomic_DNA"/>
</dbReference>
<dbReference type="InterPro" id="IPR001584">
    <property type="entry name" value="Integrase_cat-core"/>
</dbReference>
<dbReference type="PROSITE" id="PS50994">
    <property type="entry name" value="INTEGRASE"/>
    <property type="match status" value="1"/>
</dbReference>
<keyword evidence="3" id="KW-1185">Reference proteome</keyword>
<organism evidence="2 3">
    <name type="scientific">Daphnia magna</name>
    <dbReference type="NCBI Taxonomy" id="35525"/>
    <lineage>
        <taxon>Eukaryota</taxon>
        <taxon>Metazoa</taxon>
        <taxon>Ecdysozoa</taxon>
        <taxon>Arthropoda</taxon>
        <taxon>Crustacea</taxon>
        <taxon>Branchiopoda</taxon>
        <taxon>Diplostraca</taxon>
        <taxon>Cladocera</taxon>
        <taxon>Anomopoda</taxon>
        <taxon>Daphniidae</taxon>
        <taxon>Daphnia</taxon>
    </lineage>
</organism>
<dbReference type="InterPro" id="IPR050951">
    <property type="entry name" value="Retrovirus_Pol_polyprotein"/>
</dbReference>
<dbReference type="PANTHER" id="PTHR37984">
    <property type="entry name" value="PROTEIN CBG26694"/>
    <property type="match status" value="1"/>
</dbReference>
<dbReference type="GO" id="GO:0015074">
    <property type="term" value="P:DNA integration"/>
    <property type="evidence" value="ECO:0007669"/>
    <property type="project" value="InterPro"/>
</dbReference>
<proteinExistence type="predicted"/>
<sequence length="497" mass="57548">MRNQTAQTIAKVLVNKIFTKYGSPEVVLTDQGTNFLSSLIQEVCKLFKVKQIRTTAYHSQTDGLVERFNRTLCDMLACYVSDQPANWDKYLPFVTFAYNTAKQALRAIQETPLFLLFGREPIMRCIHSSGKKLKNWQENISSNPKQDRKNTTIFSDINYQIQHTENKQLESVVHTNHLKLYIPRKQDTTKEEKILENLPEKVEAQRRPTIHQHRPGRPRKQQLMQTLLFLLCLLHSFNPTYPIYASVFDCNNMKIRGILDFESPYYCDNEKSEAQHLSSIPTAYTLVTKQKPADNWKGWTCRQWTKTKKITGSFWIGSFDTVYSHETILITPLECWRMANVEKCGDNNMQIGPTGLSFTATPTGEGFLEIPRIPESDDTSRLYDTSRQIEISQSGWNPSDVLDVSCRNNKILYEMFKTTLTTCLQNTGLDTSVCNDYRELYKSKTRRWTLQDVQFLFNSPLEDEQLGTRLYSISYAWGTIRLAHRTMAVIEEEGKLV</sequence>
<dbReference type="Gene3D" id="3.30.420.10">
    <property type="entry name" value="Ribonuclease H-like superfamily/Ribonuclease H"/>
    <property type="match status" value="1"/>
</dbReference>
<feature type="domain" description="Integrase catalytic" evidence="1">
    <location>
        <begin position="1"/>
        <end position="120"/>
    </location>
</feature>
<dbReference type="InterPro" id="IPR012337">
    <property type="entry name" value="RNaseH-like_sf"/>
</dbReference>
<dbReference type="InterPro" id="IPR036397">
    <property type="entry name" value="RNaseH_sf"/>
</dbReference>
<dbReference type="SUPFAM" id="SSF53098">
    <property type="entry name" value="Ribonuclease H-like"/>
    <property type="match status" value="1"/>
</dbReference>
<evidence type="ECO:0000313" key="3">
    <source>
        <dbReference type="Proteomes" id="UP000076858"/>
    </source>
</evidence>
<dbReference type="PANTHER" id="PTHR37984:SF15">
    <property type="entry name" value="INTEGRASE CATALYTIC DOMAIN-CONTAINING PROTEIN"/>
    <property type="match status" value="1"/>
</dbReference>
<dbReference type="OrthoDB" id="6364599at2759"/>
<name>A0A164KM25_9CRUS</name>
<accession>A0A164KM25</accession>
<evidence type="ECO:0000313" key="2">
    <source>
        <dbReference type="EMBL" id="KZS03381.1"/>
    </source>
</evidence>